<dbReference type="Proteomes" id="UP000077755">
    <property type="component" value="Chromosome 5"/>
</dbReference>
<dbReference type="Pfam" id="PF24769">
    <property type="entry name" value="At2g29880_C"/>
    <property type="match status" value="1"/>
</dbReference>
<dbReference type="EMBL" id="CP093347">
    <property type="protein sequence ID" value="WOH01013.1"/>
    <property type="molecule type" value="Genomic_DNA"/>
</dbReference>
<evidence type="ECO:0000259" key="2">
    <source>
        <dbReference type="Pfam" id="PF12776"/>
    </source>
</evidence>
<keyword evidence="5" id="KW-1185">Reference proteome</keyword>
<dbReference type="PANTHER" id="PTHR47864">
    <property type="entry name" value="TRANSMEMBRANE PROTEIN"/>
    <property type="match status" value="1"/>
</dbReference>
<accession>A0AAF1B1G3</accession>
<feature type="domain" description="At2g29880-like C-terminal" evidence="3">
    <location>
        <begin position="247"/>
        <end position="292"/>
    </location>
</feature>
<feature type="region of interest" description="Disordered" evidence="1">
    <location>
        <begin position="175"/>
        <end position="215"/>
    </location>
</feature>
<evidence type="ECO:0000313" key="4">
    <source>
        <dbReference type="EMBL" id="WOH01013.1"/>
    </source>
</evidence>
<gene>
    <name evidence="4" type="ORF">DCAR_0520391</name>
</gene>
<name>A0AAF1B1G3_DAUCS</name>
<reference evidence="4" key="2">
    <citation type="submission" date="2022-03" db="EMBL/GenBank/DDBJ databases">
        <title>Draft title - Genomic analysis of global carrot germplasm unveils the trajectory of domestication and the origin of high carotenoid orange carrot.</title>
        <authorList>
            <person name="Iorizzo M."/>
            <person name="Ellison S."/>
            <person name="Senalik D."/>
            <person name="Macko-Podgorni A."/>
            <person name="Grzebelus D."/>
            <person name="Bostan H."/>
            <person name="Rolling W."/>
            <person name="Curaba J."/>
            <person name="Simon P."/>
        </authorList>
    </citation>
    <scope>NUCLEOTIDE SEQUENCE</scope>
    <source>
        <tissue evidence="4">Leaf</tissue>
    </source>
</reference>
<evidence type="ECO:0000256" key="1">
    <source>
        <dbReference type="SAM" id="MobiDB-lite"/>
    </source>
</evidence>
<evidence type="ECO:0000259" key="3">
    <source>
        <dbReference type="Pfam" id="PF24769"/>
    </source>
</evidence>
<dbReference type="AlphaFoldDB" id="A0AAF1B1G3"/>
<sequence>MGDACQENDNPKEKTAGYKIWTIEESNELLNLMVDAVTVEKKILPVLNEKLGCQRTHPQYVSRLKWFKARYTNYSRLMLFNSGFGWDPITKKFTAPDEVWEEYFKVHPTHKSYRTDTFGDYDDLRIAVGNGTAIGKNAIGLGDDTDARTYDNEASKKHQPLDDLVYDYNTEAYTPDDFQDPLTQPSESINLDAPPPPTLKKRNRSEFEGNSSSSANASQLDAIMQISHSVEKMVEAVKSFNNDDCSCWDLIKDLPDLDQLTRFRALKLLNTRAKKMEFMKMTPDERYAWVIFELDM</sequence>
<protein>
    <recommendedName>
        <fullName evidence="6">Myb/SANT-like domain-containing protein</fullName>
    </recommendedName>
</protein>
<reference evidence="4" key="1">
    <citation type="journal article" date="2016" name="Nat. Genet.">
        <title>A high-quality carrot genome assembly provides new insights into carotenoid accumulation and asterid genome evolution.</title>
        <authorList>
            <person name="Iorizzo M."/>
            <person name="Ellison S."/>
            <person name="Senalik D."/>
            <person name="Zeng P."/>
            <person name="Satapoomin P."/>
            <person name="Huang J."/>
            <person name="Bowman M."/>
            <person name="Iovene M."/>
            <person name="Sanseverino W."/>
            <person name="Cavagnaro P."/>
            <person name="Yildiz M."/>
            <person name="Macko-Podgorni A."/>
            <person name="Moranska E."/>
            <person name="Grzebelus E."/>
            <person name="Grzebelus D."/>
            <person name="Ashrafi H."/>
            <person name="Zheng Z."/>
            <person name="Cheng S."/>
            <person name="Spooner D."/>
            <person name="Van Deynze A."/>
            <person name="Simon P."/>
        </authorList>
    </citation>
    <scope>NUCLEOTIDE SEQUENCE</scope>
    <source>
        <tissue evidence="4">Leaf</tissue>
    </source>
</reference>
<feature type="domain" description="Myb/SANT-like" evidence="2">
    <location>
        <begin position="41"/>
        <end position="103"/>
    </location>
</feature>
<dbReference type="InterPro" id="IPR055314">
    <property type="entry name" value="At2g29880-like"/>
</dbReference>
<dbReference type="Pfam" id="PF12776">
    <property type="entry name" value="Myb_DNA-bind_3"/>
    <property type="match status" value="1"/>
</dbReference>
<proteinExistence type="predicted"/>
<evidence type="ECO:0000313" key="5">
    <source>
        <dbReference type="Proteomes" id="UP000077755"/>
    </source>
</evidence>
<dbReference type="InterPro" id="IPR024752">
    <property type="entry name" value="Myb/SANT-like_dom"/>
</dbReference>
<dbReference type="PANTHER" id="PTHR47864:SF2">
    <property type="entry name" value="MYB_SANT-LIKE DNA-BINDING DOMAIN PROTEIN"/>
    <property type="match status" value="1"/>
</dbReference>
<dbReference type="InterPro" id="IPR056253">
    <property type="entry name" value="At2g29880-like_C"/>
</dbReference>
<organism evidence="4 5">
    <name type="scientific">Daucus carota subsp. sativus</name>
    <name type="common">Carrot</name>
    <dbReference type="NCBI Taxonomy" id="79200"/>
    <lineage>
        <taxon>Eukaryota</taxon>
        <taxon>Viridiplantae</taxon>
        <taxon>Streptophyta</taxon>
        <taxon>Embryophyta</taxon>
        <taxon>Tracheophyta</taxon>
        <taxon>Spermatophyta</taxon>
        <taxon>Magnoliopsida</taxon>
        <taxon>eudicotyledons</taxon>
        <taxon>Gunneridae</taxon>
        <taxon>Pentapetalae</taxon>
        <taxon>asterids</taxon>
        <taxon>campanulids</taxon>
        <taxon>Apiales</taxon>
        <taxon>Apiaceae</taxon>
        <taxon>Apioideae</taxon>
        <taxon>Scandiceae</taxon>
        <taxon>Daucinae</taxon>
        <taxon>Daucus</taxon>
        <taxon>Daucus sect. Daucus</taxon>
    </lineage>
</organism>
<evidence type="ECO:0008006" key="6">
    <source>
        <dbReference type="Google" id="ProtNLM"/>
    </source>
</evidence>